<proteinExistence type="predicted"/>
<evidence type="ECO:0000256" key="2">
    <source>
        <dbReference type="SAM" id="Phobius"/>
    </source>
</evidence>
<feature type="region of interest" description="Disordered" evidence="1">
    <location>
        <begin position="80"/>
        <end position="104"/>
    </location>
</feature>
<protein>
    <submittedName>
        <fullName evidence="3">Uncharacterized protein</fullName>
    </submittedName>
</protein>
<dbReference type="AlphaFoldDB" id="A0A6N2TYK8"/>
<evidence type="ECO:0000313" key="3">
    <source>
        <dbReference type="EMBL" id="VYT10975.1"/>
    </source>
</evidence>
<sequence>MAGRRVNKKTKRKKKRIGTMDLILLLVFICLVIFTVTMIRLFQVYGSVPDTLVTCVFATLGGECGILGWIKTNKDKRQDRRWQREDMKREREAMEQAMQQTEEP</sequence>
<keyword evidence="2" id="KW-0472">Membrane</keyword>
<keyword evidence="2" id="KW-0812">Transmembrane</keyword>
<evidence type="ECO:0000256" key="1">
    <source>
        <dbReference type="SAM" id="MobiDB-lite"/>
    </source>
</evidence>
<keyword evidence="2" id="KW-1133">Transmembrane helix</keyword>
<organism evidence="3">
    <name type="scientific">uncultured Anaerotruncus sp</name>
    <dbReference type="NCBI Taxonomy" id="905011"/>
    <lineage>
        <taxon>Bacteria</taxon>
        <taxon>Bacillati</taxon>
        <taxon>Bacillota</taxon>
        <taxon>Clostridia</taxon>
        <taxon>Eubacteriales</taxon>
        <taxon>Oscillospiraceae</taxon>
        <taxon>Anaerotruncus</taxon>
        <taxon>environmental samples</taxon>
    </lineage>
</organism>
<feature type="transmembrane region" description="Helical" evidence="2">
    <location>
        <begin position="21"/>
        <end position="45"/>
    </location>
</feature>
<gene>
    <name evidence="3" type="ORF">AULFYP135_01679</name>
</gene>
<name>A0A6N2TYK8_9FIRM</name>
<feature type="compositionally biased region" description="Basic and acidic residues" evidence="1">
    <location>
        <begin position="80"/>
        <end position="94"/>
    </location>
</feature>
<reference evidence="3" key="1">
    <citation type="submission" date="2019-11" db="EMBL/GenBank/DDBJ databases">
        <authorList>
            <person name="Feng L."/>
        </authorList>
    </citation>
    <scope>NUCLEOTIDE SEQUENCE</scope>
    <source>
        <strain evidence="3">AundefinedLFYP135</strain>
    </source>
</reference>
<accession>A0A6N2TYK8</accession>
<dbReference type="EMBL" id="CACRSL010000003">
    <property type="protein sequence ID" value="VYT10975.1"/>
    <property type="molecule type" value="Genomic_DNA"/>
</dbReference>
<feature type="transmembrane region" description="Helical" evidence="2">
    <location>
        <begin position="51"/>
        <end position="70"/>
    </location>
</feature>
<feature type="compositionally biased region" description="Low complexity" evidence="1">
    <location>
        <begin position="95"/>
        <end position="104"/>
    </location>
</feature>